<dbReference type="PANTHER" id="PTHR32294">
    <property type="entry name" value="DNA POLYMERASE III SUBUNIT ALPHA"/>
    <property type="match status" value="1"/>
</dbReference>
<evidence type="ECO:0000256" key="3">
    <source>
        <dbReference type="ARBA" id="ARBA00022679"/>
    </source>
</evidence>
<dbReference type="InterPro" id="IPR011708">
    <property type="entry name" value="DNA_pol3_alpha_NTPase_dom"/>
</dbReference>
<evidence type="ECO:0000259" key="8">
    <source>
        <dbReference type="SMART" id="SM00481"/>
    </source>
</evidence>
<comment type="catalytic activity">
    <reaction evidence="7">
        <text>DNA(n) + a 2'-deoxyribonucleoside 5'-triphosphate = DNA(n+1) + diphosphate</text>
        <dbReference type="Rhea" id="RHEA:22508"/>
        <dbReference type="Rhea" id="RHEA-COMP:17339"/>
        <dbReference type="Rhea" id="RHEA-COMP:17340"/>
        <dbReference type="ChEBI" id="CHEBI:33019"/>
        <dbReference type="ChEBI" id="CHEBI:61560"/>
        <dbReference type="ChEBI" id="CHEBI:173112"/>
        <dbReference type="EC" id="2.7.7.7"/>
    </reaction>
</comment>
<feature type="domain" description="Polymerase/histidinol phosphatase N-terminal" evidence="8">
    <location>
        <begin position="30"/>
        <end position="97"/>
    </location>
</feature>
<evidence type="ECO:0000256" key="7">
    <source>
        <dbReference type="ARBA" id="ARBA00049244"/>
    </source>
</evidence>
<dbReference type="EMBL" id="QXIY01000030">
    <property type="protein sequence ID" value="RIE16473.1"/>
    <property type="molecule type" value="Genomic_DNA"/>
</dbReference>
<dbReference type="InterPro" id="IPR004013">
    <property type="entry name" value="PHP_dom"/>
</dbReference>
<evidence type="ECO:0000256" key="6">
    <source>
        <dbReference type="ARBA" id="ARBA00022932"/>
    </source>
</evidence>
<dbReference type="GO" id="GO:0003887">
    <property type="term" value="F:DNA-directed DNA polymerase activity"/>
    <property type="evidence" value="ECO:0007669"/>
    <property type="project" value="UniProtKB-KW"/>
</dbReference>
<evidence type="ECO:0000256" key="1">
    <source>
        <dbReference type="ARBA" id="ARBA00012417"/>
    </source>
</evidence>
<dbReference type="InterPro" id="IPR016195">
    <property type="entry name" value="Pol/histidinol_Pase-like"/>
</dbReference>
<gene>
    <name evidence="9" type="ORF">SMC1_06950</name>
</gene>
<dbReference type="AlphaFoldDB" id="A0A398DQH0"/>
<dbReference type="Gene3D" id="1.10.150.870">
    <property type="match status" value="1"/>
</dbReference>
<dbReference type="GO" id="GO:0006260">
    <property type="term" value="P:DNA replication"/>
    <property type="evidence" value="ECO:0007669"/>
    <property type="project" value="UniProtKB-KW"/>
</dbReference>
<keyword evidence="5" id="KW-0235">DNA replication</keyword>
<dbReference type="InterPro" id="IPR040982">
    <property type="entry name" value="DNA_pol3_finger"/>
</dbReference>
<evidence type="ECO:0000256" key="2">
    <source>
        <dbReference type="ARBA" id="ARBA00019114"/>
    </source>
</evidence>
<dbReference type="Gene3D" id="1.10.10.1600">
    <property type="entry name" value="Bacterial DNA polymerase III alpha subunit, thumb domain"/>
    <property type="match status" value="1"/>
</dbReference>
<keyword evidence="10" id="KW-1185">Reference proteome</keyword>
<dbReference type="PANTHER" id="PTHR32294:SF0">
    <property type="entry name" value="DNA POLYMERASE III SUBUNIT ALPHA"/>
    <property type="match status" value="1"/>
</dbReference>
<dbReference type="CDD" id="cd04485">
    <property type="entry name" value="DnaE_OBF"/>
    <property type="match status" value="1"/>
</dbReference>
<dbReference type="InterPro" id="IPR029460">
    <property type="entry name" value="DNAPol_HHH"/>
</dbReference>
<dbReference type="EC" id="2.7.7.7" evidence="1"/>
<protein>
    <recommendedName>
        <fullName evidence="2">DNA polymerase III subunit alpha</fullName>
        <ecNumber evidence="1">2.7.7.7</ecNumber>
    </recommendedName>
</protein>
<keyword evidence="4 9" id="KW-0548">Nucleotidyltransferase</keyword>
<dbReference type="Pfam" id="PF02811">
    <property type="entry name" value="PHP"/>
    <property type="match status" value="1"/>
</dbReference>
<organism evidence="9 10">
    <name type="scientific">Candidatus Cryosericum septentrionale</name>
    <dbReference type="NCBI Taxonomy" id="2290913"/>
    <lineage>
        <taxon>Bacteria</taxon>
        <taxon>Pseudomonadati</taxon>
        <taxon>Caldisericota/Cryosericota group</taxon>
        <taxon>Candidatus Cryosericota</taxon>
        <taxon>Candidatus Cryosericia</taxon>
        <taxon>Candidatus Cryosericales</taxon>
        <taxon>Candidatus Cryosericaceae</taxon>
        <taxon>Candidatus Cryosericum</taxon>
    </lineage>
</organism>
<accession>A0A398DQH0</accession>
<dbReference type="InterPro" id="IPR004805">
    <property type="entry name" value="DnaE2/DnaE/PolC"/>
</dbReference>
<dbReference type="SUPFAM" id="SSF89550">
    <property type="entry name" value="PHP domain-like"/>
    <property type="match status" value="1"/>
</dbReference>
<dbReference type="SMART" id="SM00481">
    <property type="entry name" value="POLIIIAc"/>
    <property type="match status" value="1"/>
</dbReference>
<dbReference type="Pfam" id="PF14579">
    <property type="entry name" value="HHH_6"/>
    <property type="match status" value="1"/>
</dbReference>
<dbReference type="Pfam" id="PF17657">
    <property type="entry name" value="DNA_pol3_finger"/>
    <property type="match status" value="1"/>
</dbReference>
<keyword evidence="3 9" id="KW-0808">Transferase</keyword>
<evidence type="ECO:0000313" key="10">
    <source>
        <dbReference type="Proteomes" id="UP000266113"/>
    </source>
</evidence>
<dbReference type="NCBIfam" id="NF004226">
    <property type="entry name" value="PRK05673.1"/>
    <property type="match status" value="1"/>
</dbReference>
<sequence length="1174" mass="131108">MTPWSKWFLSTRYRLLPASRLSEEPDMSFVHLHLHTEYSLLDGMNKIGPLVARLKEMGQTACAITDHGNMYGVLDFYMKMKDAGLKPIIGSEVYMAPNGRLNKDKEAGFPNHLILLAKDFKGYQNLSHIVSIGYLEGFYYKPRVDYEILEKYHEGIIALSACLKGEVAETAAKGDEERALTIAKRYQDIFGKENYFIELQNHGIEGERRALPILRSIAKRIGAKTVATCDSHYLGKDDYAAHEVLLCVQTLQKMTDKDRMSFNGPYYHVMTEQEMRERLPEDEEAIQNTQLVADMCNVEMPLGTYHLPRYIEEGQTTPWDAEVNRQLLEKMTMDGIQRLYPPEQLEEATARARMELETIEKCGFVDYFLIVQDFTRFARRKGIAVGPGRGSAAGAIVAYATGITEVDPLRYNLLFERFLNAARISMPDIDMDFEDARRGEVIQYVRERYGESSVAQVATFGRMEAKQAVRDVGRALGMLPKETDLISKLIPFGTGLEDALKTVEQLKKMYDDGTKLSGTTVKELFDTAMKLEGVNRNFSTHAAGVVIADTELTNYLPLQRDKDGNVITQWDHNLVEAFGLLKMDFLGLSYLGVIQNTVKMVKDQLGVTVDISHIDTEEPAVYKLISSGDTVGVFQMESSGMKGVASGIQPSSIEDLTAIISLYRPGTIKAGGIQKYIDRKNGKEKVNYYHPSIEGVLRPTYGIIVYQEQIMQIANRMAGFTMQEADILRKGVSKKKADILAKQRTVFVEKSIEKGVPKKTAEDVFALIDFFAGYGFNKSHGVAYAIMVYRTAWLKFHYLVQYLTALMNSGIDTEDRLKELVAECRSKNISILPPDINKSDKLFTVETQADGSQGIRFGLLAIKNLGSKAIDEIMEERSNRAYSTFKDFQRRSGGSKVNHKSVECLIKAGAFESLGEDRVTVLREFSNQNGKAPVADDSGTGLFGGSVNEPGTPVSSCDTAGAAAMEKEAFGFFCFCSPFQQYEPLLAKYKAKRVAECADLDDGSTVTVMGLLTSAKTAKSKAGHAYGKCILEDDSRKVELMVFEYVLGQFQPCFDREGAIVLEANVRMDGDELSLTAKKFIDFVTPEQAKGSKPVSVTHPVLKLTMTEEQVNGEILKDVLLLTHQYPGKEHWRILYRNGTEHCLEVGNRHWVTVTPALLKGLAEILGPSGVDYS</sequence>
<reference evidence="9 10" key="1">
    <citation type="submission" date="2018-09" db="EMBL/GenBank/DDBJ databases">
        <title>Discovery and Ecogenomic Context for Candidatus Cryosericales, a Global Caldiserica Order Active in Thawing Permafrost.</title>
        <authorList>
            <person name="Martinez M.A."/>
            <person name="Woodcroft B.J."/>
            <person name="Ignacio Espinoza J.C."/>
            <person name="Zayed A."/>
            <person name="Singleton C.M."/>
            <person name="Boyd J."/>
            <person name="Li Y.-F."/>
            <person name="Purvine S."/>
            <person name="Maughan H."/>
            <person name="Hodgkins S.B."/>
            <person name="Anderson D."/>
            <person name="Sederholm M."/>
            <person name="Temperton B."/>
            <person name="Saleska S.R."/>
            <person name="Tyson G.W."/>
            <person name="Rich V.I."/>
        </authorList>
    </citation>
    <scope>NUCLEOTIDE SEQUENCE [LARGE SCALE GENOMIC DNA]</scope>
    <source>
        <strain evidence="9 10">SMC1</strain>
    </source>
</reference>
<proteinExistence type="predicted"/>
<name>A0A398DQH0_9BACT</name>
<comment type="caution">
    <text evidence="9">The sequence shown here is derived from an EMBL/GenBank/DDBJ whole genome shotgun (WGS) entry which is preliminary data.</text>
</comment>
<dbReference type="Proteomes" id="UP000266113">
    <property type="component" value="Unassembled WGS sequence"/>
</dbReference>
<dbReference type="CDD" id="cd12113">
    <property type="entry name" value="PHP_PolIIIA_DnaE3"/>
    <property type="match status" value="1"/>
</dbReference>
<dbReference type="NCBIfam" id="TIGR00594">
    <property type="entry name" value="polc"/>
    <property type="match status" value="1"/>
</dbReference>
<keyword evidence="6" id="KW-0239">DNA-directed DNA polymerase</keyword>
<dbReference type="GO" id="GO:0008408">
    <property type="term" value="F:3'-5' exonuclease activity"/>
    <property type="evidence" value="ECO:0007669"/>
    <property type="project" value="InterPro"/>
</dbReference>
<dbReference type="InterPro" id="IPR041931">
    <property type="entry name" value="DNA_pol3_alpha_thumb_dom"/>
</dbReference>
<evidence type="ECO:0000313" key="9">
    <source>
        <dbReference type="EMBL" id="RIE16473.1"/>
    </source>
</evidence>
<dbReference type="Pfam" id="PF07733">
    <property type="entry name" value="DNA_pol3_alpha"/>
    <property type="match status" value="1"/>
</dbReference>
<evidence type="ECO:0000256" key="4">
    <source>
        <dbReference type="ARBA" id="ARBA00022695"/>
    </source>
</evidence>
<dbReference type="InterPro" id="IPR003141">
    <property type="entry name" value="Pol/His_phosphatase_N"/>
</dbReference>
<dbReference type="Gene3D" id="3.20.20.140">
    <property type="entry name" value="Metal-dependent hydrolases"/>
    <property type="match status" value="1"/>
</dbReference>
<evidence type="ECO:0000256" key="5">
    <source>
        <dbReference type="ARBA" id="ARBA00022705"/>
    </source>
</evidence>